<keyword evidence="1" id="KW-0472">Membrane</keyword>
<dbReference type="OrthoDB" id="6368610at2759"/>
<dbReference type="InterPro" id="IPR001073">
    <property type="entry name" value="C1q_dom"/>
</dbReference>
<feature type="domain" description="C1q" evidence="2">
    <location>
        <begin position="82"/>
        <end position="208"/>
    </location>
</feature>
<keyword evidence="1" id="KW-0812">Transmembrane</keyword>
<reference evidence="3 4" key="1">
    <citation type="submission" date="2018-04" db="EMBL/GenBank/DDBJ databases">
        <title>The genome of golden apple snail Pomacea canaliculata provides insight into stress tolerance and invasive adaptation.</title>
        <authorList>
            <person name="Liu C."/>
            <person name="Liu B."/>
            <person name="Ren Y."/>
            <person name="Zhang Y."/>
            <person name="Wang H."/>
            <person name="Li S."/>
            <person name="Jiang F."/>
            <person name="Yin L."/>
            <person name="Zhang G."/>
            <person name="Qian W."/>
            <person name="Fan W."/>
        </authorList>
    </citation>
    <scope>NUCLEOTIDE SEQUENCE [LARGE SCALE GENOMIC DNA]</scope>
    <source>
        <strain evidence="3">SZHN2017</strain>
        <tissue evidence="3">Muscle</tissue>
    </source>
</reference>
<evidence type="ECO:0000313" key="3">
    <source>
        <dbReference type="EMBL" id="PVD21581.1"/>
    </source>
</evidence>
<dbReference type="SMART" id="SM00110">
    <property type="entry name" value="C1Q"/>
    <property type="match status" value="1"/>
</dbReference>
<proteinExistence type="predicted"/>
<dbReference type="SUPFAM" id="SSF49842">
    <property type="entry name" value="TNF-like"/>
    <property type="match status" value="1"/>
</dbReference>
<dbReference type="PROSITE" id="PS50871">
    <property type="entry name" value="C1Q"/>
    <property type="match status" value="1"/>
</dbReference>
<dbReference type="EMBL" id="PZQS01000011">
    <property type="protein sequence ID" value="PVD21581.1"/>
    <property type="molecule type" value="Genomic_DNA"/>
</dbReference>
<dbReference type="Pfam" id="PF00386">
    <property type="entry name" value="C1q"/>
    <property type="match status" value="1"/>
</dbReference>
<dbReference type="Proteomes" id="UP000245119">
    <property type="component" value="Linkage Group LG11"/>
</dbReference>
<evidence type="ECO:0000313" key="4">
    <source>
        <dbReference type="Proteomes" id="UP000245119"/>
    </source>
</evidence>
<dbReference type="AlphaFoldDB" id="A0A2T7NK94"/>
<keyword evidence="4" id="KW-1185">Reference proteome</keyword>
<sequence>MLVVTGSCIKWVPLPLQNLTRPRGPAKNINYQRPVFSKSTMAIIFLALLMSMVSMVSTVPISDAQAIDIYEAIQELNRTVASLQQRYYFMATFNEQTVLAAGVAKFDKVLSDELGLYDEGSGKFTAPRSGLYLLTAQILIKGTGHASLELQLNSNLLAVWNIGSGKDLSGQIVYPVLLKKDDTVQVVSRGKVSIYGENHSFFSAYLIK</sequence>
<evidence type="ECO:0000256" key="1">
    <source>
        <dbReference type="SAM" id="Phobius"/>
    </source>
</evidence>
<organism evidence="3 4">
    <name type="scientific">Pomacea canaliculata</name>
    <name type="common">Golden apple snail</name>
    <dbReference type="NCBI Taxonomy" id="400727"/>
    <lineage>
        <taxon>Eukaryota</taxon>
        <taxon>Metazoa</taxon>
        <taxon>Spiralia</taxon>
        <taxon>Lophotrochozoa</taxon>
        <taxon>Mollusca</taxon>
        <taxon>Gastropoda</taxon>
        <taxon>Caenogastropoda</taxon>
        <taxon>Architaenioglossa</taxon>
        <taxon>Ampullarioidea</taxon>
        <taxon>Ampullariidae</taxon>
        <taxon>Pomacea</taxon>
    </lineage>
</organism>
<dbReference type="Gene3D" id="2.60.120.40">
    <property type="match status" value="1"/>
</dbReference>
<name>A0A2T7NK94_POMCA</name>
<accession>A0A2T7NK94</accession>
<comment type="caution">
    <text evidence="3">The sequence shown here is derived from an EMBL/GenBank/DDBJ whole genome shotgun (WGS) entry which is preliminary data.</text>
</comment>
<evidence type="ECO:0000259" key="2">
    <source>
        <dbReference type="PROSITE" id="PS50871"/>
    </source>
</evidence>
<feature type="transmembrane region" description="Helical" evidence="1">
    <location>
        <begin position="41"/>
        <end position="61"/>
    </location>
</feature>
<keyword evidence="1" id="KW-1133">Transmembrane helix</keyword>
<protein>
    <recommendedName>
        <fullName evidence="2">C1q domain-containing protein</fullName>
    </recommendedName>
</protein>
<dbReference type="InterPro" id="IPR008983">
    <property type="entry name" value="Tumour_necrosis_fac-like_dom"/>
</dbReference>
<gene>
    <name evidence="3" type="ORF">C0Q70_17379</name>
</gene>